<dbReference type="SMART" id="SM00861">
    <property type="entry name" value="Transket_pyr"/>
    <property type="match status" value="1"/>
</dbReference>
<evidence type="ECO:0000313" key="6">
    <source>
        <dbReference type="Proteomes" id="UP000697330"/>
    </source>
</evidence>
<gene>
    <name evidence="5" type="ORF">K8U72_10015</name>
</gene>
<dbReference type="Pfam" id="PF02780">
    <property type="entry name" value="Transketolase_C"/>
    <property type="match status" value="1"/>
</dbReference>
<organism evidence="5 6">
    <name type="scientific">Thermophilibacter provencensis</name>
    <dbReference type="NCBI Taxonomy" id="1852386"/>
    <lineage>
        <taxon>Bacteria</taxon>
        <taxon>Bacillati</taxon>
        <taxon>Actinomycetota</taxon>
        <taxon>Coriobacteriia</taxon>
        <taxon>Coriobacteriales</taxon>
        <taxon>Atopobiaceae</taxon>
        <taxon>Thermophilibacter</taxon>
    </lineage>
</organism>
<dbReference type="Pfam" id="PF02779">
    <property type="entry name" value="Transket_pyr"/>
    <property type="match status" value="1"/>
</dbReference>
<dbReference type="Gene3D" id="3.40.50.970">
    <property type="match status" value="1"/>
</dbReference>
<evidence type="ECO:0000256" key="3">
    <source>
        <dbReference type="ARBA" id="ARBA00023052"/>
    </source>
</evidence>
<dbReference type="RefSeq" id="WP_274959672.1">
    <property type="nucleotide sequence ID" value="NZ_DYWQ01000154.1"/>
</dbReference>
<evidence type="ECO:0000256" key="2">
    <source>
        <dbReference type="ARBA" id="ARBA00007131"/>
    </source>
</evidence>
<reference evidence="5" key="1">
    <citation type="journal article" date="2021" name="PeerJ">
        <title>Extensive microbial diversity within the chicken gut microbiome revealed by metagenomics and culture.</title>
        <authorList>
            <person name="Gilroy R."/>
            <person name="Ravi A."/>
            <person name="Getino M."/>
            <person name="Pursley I."/>
            <person name="Horton D.L."/>
            <person name="Alikhan N.F."/>
            <person name="Baker D."/>
            <person name="Gharbi K."/>
            <person name="Hall N."/>
            <person name="Watson M."/>
            <person name="Adriaenssens E.M."/>
            <person name="Foster-Nyarko E."/>
            <person name="Jarju S."/>
            <person name="Secka A."/>
            <person name="Antonio M."/>
            <person name="Oren A."/>
            <person name="Chaudhuri R.R."/>
            <person name="La Ragione R."/>
            <person name="Hildebrand F."/>
            <person name="Pallen M.J."/>
        </authorList>
    </citation>
    <scope>NUCLEOTIDE SEQUENCE</scope>
    <source>
        <strain evidence="5">CHK124-7917</strain>
    </source>
</reference>
<dbReference type="SUPFAM" id="SSF52518">
    <property type="entry name" value="Thiamin diphosphate-binding fold (THDP-binding)"/>
    <property type="match status" value="1"/>
</dbReference>
<proteinExistence type="inferred from homology"/>
<dbReference type="GO" id="GO:0000287">
    <property type="term" value="F:magnesium ion binding"/>
    <property type="evidence" value="ECO:0007669"/>
    <property type="project" value="UniProtKB-ARBA"/>
</dbReference>
<name>A0A921GG14_9ACTN</name>
<dbReference type="SUPFAM" id="SSF52922">
    <property type="entry name" value="TK C-terminal domain-like"/>
    <property type="match status" value="1"/>
</dbReference>
<dbReference type="InterPro" id="IPR033248">
    <property type="entry name" value="Transketolase_C"/>
</dbReference>
<comment type="caution">
    <text evidence="5">The sequence shown here is derived from an EMBL/GenBank/DDBJ whole genome shotgun (WGS) entry which is preliminary data.</text>
</comment>
<comment type="similarity">
    <text evidence="2">Belongs to the transketolase family.</text>
</comment>
<dbReference type="AlphaFoldDB" id="A0A921GG14"/>
<dbReference type="InterPro" id="IPR029061">
    <property type="entry name" value="THDP-binding"/>
</dbReference>
<dbReference type="PANTHER" id="PTHR43825:SF1">
    <property type="entry name" value="TRANSKETOLASE-LIKE PYRIMIDINE-BINDING DOMAIN-CONTAINING PROTEIN"/>
    <property type="match status" value="1"/>
</dbReference>
<evidence type="ECO:0000256" key="1">
    <source>
        <dbReference type="ARBA" id="ARBA00001964"/>
    </source>
</evidence>
<dbReference type="Gene3D" id="3.40.50.920">
    <property type="match status" value="1"/>
</dbReference>
<comment type="cofactor">
    <cofactor evidence="1">
        <name>thiamine diphosphate</name>
        <dbReference type="ChEBI" id="CHEBI:58937"/>
    </cofactor>
</comment>
<dbReference type="InterPro" id="IPR051157">
    <property type="entry name" value="PDH/Transketolase"/>
</dbReference>
<dbReference type="FunFam" id="3.40.50.970:FF:000129">
    <property type="entry name" value="Transketolase"/>
    <property type="match status" value="1"/>
</dbReference>
<dbReference type="EMBL" id="DYWQ01000154">
    <property type="protein sequence ID" value="HJF46097.1"/>
    <property type="molecule type" value="Genomic_DNA"/>
</dbReference>
<dbReference type="InterPro" id="IPR009014">
    <property type="entry name" value="Transketo_C/PFOR_II"/>
</dbReference>
<feature type="domain" description="Transketolase-like pyrimidine-binding" evidence="4">
    <location>
        <begin position="7"/>
        <end position="172"/>
    </location>
</feature>
<protein>
    <submittedName>
        <fullName evidence="5">Transketolase family protein</fullName>
    </submittedName>
</protein>
<sequence>MADVKKVATRVSYGETLVELGAEHDDFVVLDADLAASTQTGKFKAAYPDRFFDVGIAEQNLMSLAAGIATTGRTAFVSSFAMFAAGRAWEQVRNSIGYPRLNVKVCASHAGLSVGEDGATHQCCEDIALMRAIPGMTVVVPADDVEARAATRAAYEHKGPMYLRLARLATPVINDRDTYEFELGKGIVLREGTDVTIVACGLMVGEALSAAEELASRGVSAEVINIHTIKPIDSELLLASAAKTGRVVTAEEHSVIGGLGDAVLAALAEHPVPLRKLGVNDVFGESGPALDLLHKYHLDAAGIVSAVDGLLAQE</sequence>
<keyword evidence="3" id="KW-0786">Thiamine pyrophosphate</keyword>
<dbReference type="PANTHER" id="PTHR43825">
    <property type="entry name" value="PYRUVATE DEHYDROGENASE E1 COMPONENT"/>
    <property type="match status" value="1"/>
</dbReference>
<evidence type="ECO:0000313" key="5">
    <source>
        <dbReference type="EMBL" id="HJF46097.1"/>
    </source>
</evidence>
<dbReference type="InterPro" id="IPR005475">
    <property type="entry name" value="Transketolase-like_Pyr-bd"/>
</dbReference>
<evidence type="ECO:0000259" key="4">
    <source>
        <dbReference type="SMART" id="SM00861"/>
    </source>
</evidence>
<dbReference type="Proteomes" id="UP000697330">
    <property type="component" value="Unassembled WGS sequence"/>
</dbReference>
<dbReference type="CDD" id="cd07033">
    <property type="entry name" value="TPP_PYR_DXS_TK_like"/>
    <property type="match status" value="1"/>
</dbReference>
<accession>A0A921GG14</accession>
<reference evidence="5" key="2">
    <citation type="submission" date="2021-09" db="EMBL/GenBank/DDBJ databases">
        <authorList>
            <person name="Gilroy R."/>
        </authorList>
    </citation>
    <scope>NUCLEOTIDE SEQUENCE</scope>
    <source>
        <strain evidence="5">CHK124-7917</strain>
    </source>
</reference>